<evidence type="ECO:0000313" key="1">
    <source>
        <dbReference type="Proteomes" id="UP000887563"/>
    </source>
</evidence>
<keyword evidence="1" id="KW-1185">Reference proteome</keyword>
<dbReference type="AlphaFoldDB" id="A0A914NQQ3"/>
<sequence length="84" mass="10062">MFWMLIGKLPKMRSKIQRVDSFRMSKKLGSQCPYKAMYILQHGQLVAWREEGGFLLRMLSRINNTNVRALMFFDPFFFLHICNQ</sequence>
<dbReference type="Proteomes" id="UP000887563">
    <property type="component" value="Unplaced"/>
</dbReference>
<name>A0A914NQQ3_MELIC</name>
<dbReference type="WBParaSite" id="Minc3s06878g40431">
    <property type="protein sequence ID" value="Minc3s06878g40431"/>
    <property type="gene ID" value="Minc3s06878g40431"/>
</dbReference>
<evidence type="ECO:0000313" key="2">
    <source>
        <dbReference type="WBParaSite" id="Minc3s06878g40431"/>
    </source>
</evidence>
<reference evidence="2" key="1">
    <citation type="submission" date="2022-11" db="UniProtKB">
        <authorList>
            <consortium name="WormBaseParasite"/>
        </authorList>
    </citation>
    <scope>IDENTIFICATION</scope>
</reference>
<organism evidence="1 2">
    <name type="scientific">Meloidogyne incognita</name>
    <name type="common">Southern root-knot nematode worm</name>
    <name type="synonym">Oxyuris incognita</name>
    <dbReference type="NCBI Taxonomy" id="6306"/>
    <lineage>
        <taxon>Eukaryota</taxon>
        <taxon>Metazoa</taxon>
        <taxon>Ecdysozoa</taxon>
        <taxon>Nematoda</taxon>
        <taxon>Chromadorea</taxon>
        <taxon>Rhabditida</taxon>
        <taxon>Tylenchina</taxon>
        <taxon>Tylenchomorpha</taxon>
        <taxon>Tylenchoidea</taxon>
        <taxon>Meloidogynidae</taxon>
        <taxon>Meloidogyninae</taxon>
        <taxon>Meloidogyne</taxon>
        <taxon>Meloidogyne incognita group</taxon>
    </lineage>
</organism>
<protein>
    <submittedName>
        <fullName evidence="2">Uncharacterized protein</fullName>
    </submittedName>
</protein>
<accession>A0A914NQQ3</accession>
<proteinExistence type="predicted"/>